<dbReference type="Pfam" id="PF12796">
    <property type="entry name" value="Ank_2"/>
    <property type="match status" value="2"/>
</dbReference>
<accession>A0ABM3IL07</accession>
<keyword evidence="1" id="KW-0812">Transmembrane</keyword>
<feature type="transmembrane region" description="Helical" evidence="1">
    <location>
        <begin position="433"/>
        <end position="453"/>
    </location>
</feature>
<dbReference type="SUPFAM" id="SSF48403">
    <property type="entry name" value="Ankyrin repeat"/>
    <property type="match status" value="1"/>
</dbReference>
<protein>
    <submittedName>
        <fullName evidence="4">Ankyrin repeat-containing protein BDA1-like</fullName>
    </submittedName>
</protein>
<dbReference type="PANTHER" id="PTHR24128">
    <property type="entry name" value="HOMEOBOX PROTEIN WARIAI"/>
    <property type="match status" value="1"/>
</dbReference>
<dbReference type="Proteomes" id="UP001652623">
    <property type="component" value="Chromosome 2"/>
</dbReference>
<dbReference type="InterPro" id="IPR002110">
    <property type="entry name" value="Ankyrin_rpt"/>
</dbReference>
<keyword evidence="1" id="KW-1133">Transmembrane helix</keyword>
<evidence type="ECO:0000313" key="3">
    <source>
        <dbReference type="Proteomes" id="UP001652623"/>
    </source>
</evidence>
<dbReference type="RefSeq" id="XP_048330787.2">
    <property type="nucleotide sequence ID" value="XM_048474830.2"/>
</dbReference>
<dbReference type="InterPro" id="IPR026961">
    <property type="entry name" value="PGG_dom"/>
</dbReference>
<keyword evidence="3" id="KW-1185">Reference proteome</keyword>
<dbReference type="GeneID" id="107405729"/>
<organism evidence="3 4">
    <name type="scientific">Ziziphus jujuba</name>
    <name type="common">Chinese jujube</name>
    <name type="synonym">Ziziphus sativa</name>
    <dbReference type="NCBI Taxonomy" id="326968"/>
    <lineage>
        <taxon>Eukaryota</taxon>
        <taxon>Viridiplantae</taxon>
        <taxon>Streptophyta</taxon>
        <taxon>Embryophyta</taxon>
        <taxon>Tracheophyta</taxon>
        <taxon>Spermatophyta</taxon>
        <taxon>Magnoliopsida</taxon>
        <taxon>eudicotyledons</taxon>
        <taxon>Gunneridae</taxon>
        <taxon>Pentapetalae</taxon>
        <taxon>rosids</taxon>
        <taxon>fabids</taxon>
        <taxon>Rosales</taxon>
        <taxon>Rhamnaceae</taxon>
        <taxon>Paliureae</taxon>
        <taxon>Ziziphus</taxon>
    </lineage>
</organism>
<keyword evidence="1" id="KW-0472">Membrane</keyword>
<feature type="transmembrane region" description="Helical" evidence="1">
    <location>
        <begin position="324"/>
        <end position="344"/>
    </location>
</feature>
<feature type="transmembrane region" description="Helical" evidence="1">
    <location>
        <begin position="375"/>
        <end position="396"/>
    </location>
</feature>
<proteinExistence type="predicted"/>
<dbReference type="Pfam" id="PF13962">
    <property type="entry name" value="PGG"/>
    <property type="match status" value="1"/>
</dbReference>
<sequence>MKLPCFIEYTETSLWFQSFQVFELKERMDALKTAAQNGDLNMLYYLIYNNPSLLDIDEVTFFDTPLHIAAEHGKVEFAKEIMNLKPSFARMLNQSLYSPMHLALYNKQINMVHLFLECEARDHLVRIQGRHGETPLHYLAAKENDVDHQQQKIHLLLKFVSVCPQSIQDTNNRKETAFHIAVKSENDDAFDFLLGGLRRACHKGSEMDERKIINLKDANGDNVLHIATAMNQSQVVRILLEDSKINVNAKDSRGLTALDISFENTSNSLNTEVRERLLAAGALRAESLPKVSSSMDHLRSKVALTEQIAIILIRLKNDTKNESLRNLVLVICGTIATFTFQAALSPPGGVWQDGNNNNINTHRPGTVIMRTPNFFPLYVCNSITFYITIMIMALLLPNGNIGKLLRGLLFLFLLCYTLSLGVIWPYFTGEPIFIPTLVVLLFYVLGIFGFLILHNWEVQFMKKIEHIQ</sequence>
<name>A0ABM3IL07_ZIZJJ</name>
<feature type="transmembrane region" description="Helical" evidence="1">
    <location>
        <begin position="408"/>
        <end position="427"/>
    </location>
</feature>
<evidence type="ECO:0000256" key="1">
    <source>
        <dbReference type="SAM" id="Phobius"/>
    </source>
</evidence>
<dbReference type="InterPro" id="IPR036770">
    <property type="entry name" value="Ankyrin_rpt-contain_sf"/>
</dbReference>
<evidence type="ECO:0000259" key="2">
    <source>
        <dbReference type="Pfam" id="PF13962"/>
    </source>
</evidence>
<dbReference type="PANTHER" id="PTHR24128:SF24">
    <property type="entry name" value="ANKYRIN REPEAT PROTEIN"/>
    <property type="match status" value="1"/>
</dbReference>
<feature type="domain" description="PGG" evidence="2">
    <location>
        <begin position="321"/>
        <end position="428"/>
    </location>
</feature>
<evidence type="ECO:0000313" key="4">
    <source>
        <dbReference type="RefSeq" id="XP_048330787.2"/>
    </source>
</evidence>
<dbReference type="SMART" id="SM00248">
    <property type="entry name" value="ANK"/>
    <property type="match status" value="7"/>
</dbReference>
<dbReference type="Gene3D" id="1.25.40.20">
    <property type="entry name" value="Ankyrin repeat-containing domain"/>
    <property type="match status" value="1"/>
</dbReference>
<gene>
    <name evidence="4" type="primary">LOC107405729</name>
</gene>
<reference evidence="4" key="1">
    <citation type="submission" date="2025-08" db="UniProtKB">
        <authorList>
            <consortium name="RefSeq"/>
        </authorList>
    </citation>
    <scope>IDENTIFICATION</scope>
    <source>
        <tissue evidence="4">Seedling</tissue>
    </source>
</reference>